<evidence type="ECO:0000313" key="2">
    <source>
        <dbReference type="Proteomes" id="UP001151760"/>
    </source>
</evidence>
<reference evidence="1" key="1">
    <citation type="journal article" date="2022" name="Int. J. Mol. Sci.">
        <title>Draft Genome of Tanacetum Coccineum: Genomic Comparison of Closely Related Tanacetum-Family Plants.</title>
        <authorList>
            <person name="Yamashiro T."/>
            <person name="Shiraishi A."/>
            <person name="Nakayama K."/>
            <person name="Satake H."/>
        </authorList>
    </citation>
    <scope>NUCLEOTIDE SEQUENCE</scope>
</reference>
<dbReference type="Pfam" id="PF14223">
    <property type="entry name" value="Retrotran_gag_2"/>
    <property type="match status" value="1"/>
</dbReference>
<protein>
    <submittedName>
        <fullName evidence="1">Uncharacterized protein</fullName>
    </submittedName>
</protein>
<dbReference type="Proteomes" id="UP001151760">
    <property type="component" value="Unassembled WGS sequence"/>
</dbReference>
<proteinExistence type="predicted"/>
<accession>A0ABQ5H4F7</accession>
<dbReference type="EMBL" id="BQNB010019191">
    <property type="protein sequence ID" value="GJT82689.1"/>
    <property type="molecule type" value="Genomic_DNA"/>
</dbReference>
<name>A0ABQ5H4F7_9ASTR</name>
<gene>
    <name evidence="1" type="ORF">Tco_1057031</name>
</gene>
<reference evidence="1" key="2">
    <citation type="submission" date="2022-01" db="EMBL/GenBank/DDBJ databases">
        <authorList>
            <person name="Yamashiro T."/>
            <person name="Shiraishi A."/>
            <person name="Satake H."/>
            <person name="Nakayama K."/>
        </authorList>
    </citation>
    <scope>NUCLEOTIDE SEQUENCE</scope>
</reference>
<evidence type="ECO:0000313" key="1">
    <source>
        <dbReference type="EMBL" id="GJT82689.1"/>
    </source>
</evidence>
<keyword evidence="2" id="KW-1185">Reference proteome</keyword>
<comment type="caution">
    <text evidence="1">The sequence shown here is derived from an EMBL/GenBank/DDBJ whole genome shotgun (WGS) entry which is preliminary data.</text>
</comment>
<sequence length="204" mass="23283">MENNNNKNRYLLLRSILEKDKLIGPKLLIRRGIFILFFDINESATMSLEFQVNYMDVGAFDLINQLMLTFQTQARTERFDALANLSNCKMAEGSLVSAHVIIMIGHISRLERLGRAIAPELVIYFILNSLSKEYKQFILNYNMNNFEGGTIAELHNMLKTTERGMKHNSKDALLVASENNNKNGDKRWTEAAATADEECWGSLQ</sequence>
<organism evidence="1 2">
    <name type="scientific">Tanacetum coccineum</name>
    <dbReference type="NCBI Taxonomy" id="301880"/>
    <lineage>
        <taxon>Eukaryota</taxon>
        <taxon>Viridiplantae</taxon>
        <taxon>Streptophyta</taxon>
        <taxon>Embryophyta</taxon>
        <taxon>Tracheophyta</taxon>
        <taxon>Spermatophyta</taxon>
        <taxon>Magnoliopsida</taxon>
        <taxon>eudicotyledons</taxon>
        <taxon>Gunneridae</taxon>
        <taxon>Pentapetalae</taxon>
        <taxon>asterids</taxon>
        <taxon>campanulids</taxon>
        <taxon>Asterales</taxon>
        <taxon>Asteraceae</taxon>
        <taxon>Asteroideae</taxon>
        <taxon>Anthemideae</taxon>
        <taxon>Anthemidinae</taxon>
        <taxon>Tanacetum</taxon>
    </lineage>
</organism>